<feature type="domain" description="Transcription regulator PadR N-terminal" evidence="2">
    <location>
        <begin position="42"/>
        <end position="110"/>
    </location>
</feature>
<dbReference type="EMBL" id="QPJD01000011">
    <property type="protein sequence ID" value="RCW44945.1"/>
    <property type="molecule type" value="Genomic_DNA"/>
</dbReference>
<proteinExistence type="predicted"/>
<evidence type="ECO:0000259" key="2">
    <source>
        <dbReference type="Pfam" id="PF03551"/>
    </source>
</evidence>
<dbReference type="Pfam" id="PF03551">
    <property type="entry name" value="PadR"/>
    <property type="match status" value="1"/>
</dbReference>
<dbReference type="Gene3D" id="1.10.10.10">
    <property type="entry name" value="Winged helix-like DNA-binding domain superfamily/Winged helix DNA-binding domain"/>
    <property type="match status" value="1"/>
</dbReference>
<protein>
    <submittedName>
        <fullName evidence="3">PadR family transcriptional regulator</fullName>
    </submittedName>
</protein>
<feature type="region of interest" description="Disordered" evidence="1">
    <location>
        <begin position="1"/>
        <end position="28"/>
    </location>
</feature>
<comment type="caution">
    <text evidence="3">The sequence shown here is derived from an EMBL/GenBank/DDBJ whole genome shotgun (WGS) entry which is preliminary data.</text>
</comment>
<dbReference type="InterPro" id="IPR036390">
    <property type="entry name" value="WH_DNA-bd_sf"/>
</dbReference>
<gene>
    <name evidence="3" type="ORF">DFP97_111172</name>
</gene>
<dbReference type="OrthoDB" id="9814826at2"/>
<organism evidence="3 4">
    <name type="scientific">Paenibacillus prosopidis</name>
    <dbReference type="NCBI Taxonomy" id="630520"/>
    <lineage>
        <taxon>Bacteria</taxon>
        <taxon>Bacillati</taxon>
        <taxon>Bacillota</taxon>
        <taxon>Bacilli</taxon>
        <taxon>Bacillales</taxon>
        <taxon>Paenibacillaceae</taxon>
        <taxon>Paenibacillus</taxon>
    </lineage>
</organism>
<keyword evidence="4" id="KW-1185">Reference proteome</keyword>
<evidence type="ECO:0000256" key="1">
    <source>
        <dbReference type="SAM" id="MobiDB-lite"/>
    </source>
</evidence>
<evidence type="ECO:0000313" key="3">
    <source>
        <dbReference type="EMBL" id="RCW44945.1"/>
    </source>
</evidence>
<dbReference type="Proteomes" id="UP000252415">
    <property type="component" value="Unassembled WGS sequence"/>
</dbReference>
<dbReference type="PANTHER" id="PTHR43252">
    <property type="entry name" value="TRANSCRIPTIONAL REGULATOR YQJI"/>
    <property type="match status" value="1"/>
</dbReference>
<feature type="compositionally biased region" description="Basic and acidic residues" evidence="1">
    <location>
        <begin position="1"/>
        <end position="14"/>
    </location>
</feature>
<evidence type="ECO:0000313" key="4">
    <source>
        <dbReference type="Proteomes" id="UP000252415"/>
    </source>
</evidence>
<dbReference type="RefSeq" id="WP_114381647.1">
    <property type="nucleotide sequence ID" value="NZ_QPJD01000011.1"/>
</dbReference>
<name>A0A368VSN8_9BACL</name>
<dbReference type="SUPFAM" id="SSF46785">
    <property type="entry name" value="Winged helix' DNA-binding domain"/>
    <property type="match status" value="1"/>
</dbReference>
<reference evidence="3 4" key="1">
    <citation type="submission" date="2018-07" db="EMBL/GenBank/DDBJ databases">
        <title>Genomic Encyclopedia of Type Strains, Phase III (KMG-III): the genomes of soil and plant-associated and newly described type strains.</title>
        <authorList>
            <person name="Whitman W."/>
        </authorList>
    </citation>
    <scope>NUCLEOTIDE SEQUENCE [LARGE SCALE GENOMIC DNA]</scope>
    <source>
        <strain evidence="3 4">CECT 7506</strain>
    </source>
</reference>
<dbReference type="InterPro" id="IPR005149">
    <property type="entry name" value="Tscrpt_reg_PadR_N"/>
</dbReference>
<dbReference type="InterPro" id="IPR036388">
    <property type="entry name" value="WH-like_DNA-bd_sf"/>
</dbReference>
<accession>A0A368VSN8</accession>
<dbReference type="AlphaFoldDB" id="A0A368VSN8"/>
<sequence>MLDIKKDAYAEKPHRGGNSQGVDGHRGSGKRYFGRGGVRFALLKLLEGEPMHGYQMMKALEEQSGGLYAPSAGSIYPALQMLVKSGFVVVKEEEGGKKVYKITEQGRSALILLPDGSRRAAAGDVRHSPQAAAFLNERIRRTLGLSNESFDLLRLVTRAEHEAIASKELSAKLRQLLHKQKQLIIQFLVGH</sequence>
<dbReference type="PANTHER" id="PTHR43252:SF2">
    <property type="entry name" value="TRANSCRIPTION REGULATOR, PADR-LIKE FAMILY"/>
    <property type="match status" value="1"/>
</dbReference>